<name>A0A1I0SJR1_9SPHI</name>
<keyword evidence="1" id="KW-0732">Signal</keyword>
<gene>
    <name evidence="2" type="ORF">SAMN04488511_101515</name>
</gene>
<protein>
    <submittedName>
        <fullName evidence="2">Uncharacterized protein</fullName>
    </submittedName>
</protein>
<accession>A0A1I0SJR1</accession>
<feature type="chain" id="PRO_5011686696" evidence="1">
    <location>
        <begin position="21"/>
        <end position="121"/>
    </location>
</feature>
<evidence type="ECO:0000256" key="1">
    <source>
        <dbReference type="SAM" id="SignalP"/>
    </source>
</evidence>
<organism evidence="2 3">
    <name type="scientific">Pedobacter suwonensis</name>
    <dbReference type="NCBI Taxonomy" id="332999"/>
    <lineage>
        <taxon>Bacteria</taxon>
        <taxon>Pseudomonadati</taxon>
        <taxon>Bacteroidota</taxon>
        <taxon>Sphingobacteriia</taxon>
        <taxon>Sphingobacteriales</taxon>
        <taxon>Sphingobacteriaceae</taxon>
        <taxon>Pedobacter</taxon>
    </lineage>
</organism>
<dbReference type="RefSeq" id="WP_090979900.1">
    <property type="nucleotide sequence ID" value="NZ_FOJM01000001.1"/>
</dbReference>
<reference evidence="3" key="1">
    <citation type="submission" date="2016-10" db="EMBL/GenBank/DDBJ databases">
        <authorList>
            <person name="Varghese N."/>
            <person name="Submissions S."/>
        </authorList>
    </citation>
    <scope>NUCLEOTIDE SEQUENCE [LARGE SCALE GENOMIC DNA]</scope>
    <source>
        <strain evidence="3">DSM 18130</strain>
    </source>
</reference>
<sequence length="121" mass="13236">MKKIFVITLGMILFSLNLRAQDNFDQWPASGHFHAIISQTFHPAAAGNCDPVKKRADELPESAILLHKCVIPAEFSGPGIIPAIHQRGLESATPDKLIKRKVEGKLILAGLNRCMTVSIPL</sequence>
<dbReference type="Proteomes" id="UP000198836">
    <property type="component" value="Unassembled WGS sequence"/>
</dbReference>
<dbReference type="AlphaFoldDB" id="A0A1I0SJR1"/>
<dbReference type="EMBL" id="FOJM01000001">
    <property type="protein sequence ID" value="SFA39749.1"/>
    <property type="molecule type" value="Genomic_DNA"/>
</dbReference>
<evidence type="ECO:0000313" key="3">
    <source>
        <dbReference type="Proteomes" id="UP000198836"/>
    </source>
</evidence>
<evidence type="ECO:0000313" key="2">
    <source>
        <dbReference type="EMBL" id="SFA39749.1"/>
    </source>
</evidence>
<dbReference type="OrthoDB" id="666901at2"/>
<keyword evidence="3" id="KW-1185">Reference proteome</keyword>
<dbReference type="STRING" id="332999.SAMN04488511_101515"/>
<proteinExistence type="predicted"/>
<feature type="signal peptide" evidence="1">
    <location>
        <begin position="1"/>
        <end position="20"/>
    </location>
</feature>